<dbReference type="KEGG" id="marb:CJ263_14735"/>
<accession>A0A223V917</accession>
<dbReference type="Proteomes" id="UP000215244">
    <property type="component" value="Chromosome"/>
</dbReference>
<proteinExistence type="predicted"/>
<gene>
    <name evidence="1" type="ORF">CJ263_14735</name>
</gene>
<dbReference type="EMBL" id="CP022957">
    <property type="protein sequence ID" value="ASV31369.1"/>
    <property type="molecule type" value="Genomic_DNA"/>
</dbReference>
<dbReference type="AlphaFoldDB" id="A0A223V917"/>
<evidence type="ECO:0000313" key="2">
    <source>
        <dbReference type="Proteomes" id="UP000215244"/>
    </source>
</evidence>
<protein>
    <submittedName>
        <fullName evidence="1">Uncharacterized protein</fullName>
    </submittedName>
</protein>
<keyword evidence="2" id="KW-1185">Reference proteome</keyword>
<reference evidence="1 2" key="1">
    <citation type="submission" date="2017-08" db="EMBL/GenBank/DDBJ databases">
        <title>The complete genome sequence of Maribacter sp. B1, isolated from deep-sea sediment.</title>
        <authorList>
            <person name="Wu Y.-H."/>
            <person name="Cheng H."/>
            <person name="Xu X.-W."/>
        </authorList>
    </citation>
    <scope>NUCLEOTIDE SEQUENCE [LARGE SCALE GENOMIC DNA]</scope>
    <source>
        <strain evidence="1 2">B1</strain>
    </source>
</reference>
<evidence type="ECO:0000313" key="1">
    <source>
        <dbReference type="EMBL" id="ASV31369.1"/>
    </source>
</evidence>
<sequence>MIIGPFHKKRAFFSFVFYCKPNSNLFSYQIRIMKNNKLLILALTVLILSGCVKQVKDAFDETTEALTCANRVQEFEDTNEANPDRSCTAIIADIDDLERTCKDYLSESTKQSFADLRAACSGN</sequence>
<organism evidence="1 2">
    <name type="scientific">Maribacter cobaltidurans</name>
    <dbReference type="NCBI Taxonomy" id="1178778"/>
    <lineage>
        <taxon>Bacteria</taxon>
        <taxon>Pseudomonadati</taxon>
        <taxon>Bacteroidota</taxon>
        <taxon>Flavobacteriia</taxon>
        <taxon>Flavobacteriales</taxon>
        <taxon>Flavobacteriaceae</taxon>
        <taxon>Maribacter</taxon>
    </lineage>
</organism>
<name>A0A223V917_9FLAO</name>